<dbReference type="EMBL" id="MVGC01001777">
    <property type="protein sequence ID" value="RJE17044.1"/>
    <property type="molecule type" value="Genomic_DNA"/>
</dbReference>
<organism evidence="1 2">
    <name type="scientific">Aspergillus sclerotialis</name>
    <dbReference type="NCBI Taxonomy" id="2070753"/>
    <lineage>
        <taxon>Eukaryota</taxon>
        <taxon>Fungi</taxon>
        <taxon>Dikarya</taxon>
        <taxon>Ascomycota</taxon>
        <taxon>Pezizomycotina</taxon>
        <taxon>Eurotiomycetes</taxon>
        <taxon>Eurotiomycetidae</taxon>
        <taxon>Eurotiales</taxon>
        <taxon>Aspergillaceae</taxon>
        <taxon>Aspergillus</taxon>
        <taxon>Aspergillus subgen. Polypaecilum</taxon>
    </lineage>
</organism>
<protein>
    <submittedName>
        <fullName evidence="1">Uncharacterized protein</fullName>
    </submittedName>
</protein>
<dbReference type="Proteomes" id="UP000266188">
    <property type="component" value="Unassembled WGS sequence"/>
</dbReference>
<gene>
    <name evidence="1" type="ORF">PHISCL_10619</name>
</gene>
<dbReference type="AlphaFoldDB" id="A0A3A2ZCE8"/>
<sequence>SLFKPKWLDYRGIPEQKRSVNDNVTVAIKLMGEVTLFKFGMQDNTEHILGLSSTRLHAI</sequence>
<keyword evidence="2" id="KW-1185">Reference proteome</keyword>
<accession>A0A3A2ZCE8</accession>
<evidence type="ECO:0000313" key="1">
    <source>
        <dbReference type="EMBL" id="RJE17044.1"/>
    </source>
</evidence>
<feature type="non-terminal residue" evidence="1">
    <location>
        <position position="1"/>
    </location>
</feature>
<reference evidence="2" key="1">
    <citation type="submission" date="2017-02" db="EMBL/GenBank/DDBJ databases">
        <authorList>
            <person name="Tafer H."/>
            <person name="Lopandic K."/>
        </authorList>
    </citation>
    <scope>NUCLEOTIDE SEQUENCE [LARGE SCALE GENOMIC DNA]</scope>
    <source>
        <strain evidence="2">CBS 366.77</strain>
    </source>
</reference>
<name>A0A3A2ZCE8_9EURO</name>
<evidence type="ECO:0000313" key="2">
    <source>
        <dbReference type="Proteomes" id="UP000266188"/>
    </source>
</evidence>
<comment type="caution">
    <text evidence="1">The sequence shown here is derived from an EMBL/GenBank/DDBJ whole genome shotgun (WGS) entry which is preliminary data.</text>
</comment>
<proteinExistence type="predicted"/>